<proteinExistence type="inferred from homology"/>
<name>A0A1U7V0L5_NICSY</name>
<accession>A0A1U7V0L5</accession>
<evidence type="ECO:0000256" key="1">
    <source>
        <dbReference type="ARBA" id="ARBA00010016"/>
    </source>
</evidence>
<organism evidence="2 3">
    <name type="scientific">Nicotiana sylvestris</name>
    <name type="common">Wood tobacco</name>
    <name type="synonym">South American tobacco</name>
    <dbReference type="NCBI Taxonomy" id="4096"/>
    <lineage>
        <taxon>Eukaryota</taxon>
        <taxon>Viridiplantae</taxon>
        <taxon>Streptophyta</taxon>
        <taxon>Embryophyta</taxon>
        <taxon>Tracheophyta</taxon>
        <taxon>Spermatophyta</taxon>
        <taxon>Magnoliopsida</taxon>
        <taxon>eudicotyledons</taxon>
        <taxon>Gunneridae</taxon>
        <taxon>Pentapetalae</taxon>
        <taxon>asterids</taxon>
        <taxon>lamiids</taxon>
        <taxon>Solanales</taxon>
        <taxon>Solanaceae</taxon>
        <taxon>Nicotianoideae</taxon>
        <taxon>Nicotianeae</taxon>
        <taxon>Nicotiana</taxon>
    </lineage>
</organism>
<dbReference type="GO" id="GO:0008017">
    <property type="term" value="F:microtubule binding"/>
    <property type="evidence" value="ECO:0007669"/>
    <property type="project" value="TreeGrafter"/>
</dbReference>
<dbReference type="PANTHER" id="PTHR31807:SF37">
    <property type="entry name" value="HAUS AUGMIN-LIKE COMPLEX SUBUNIT 8"/>
    <property type="match status" value="1"/>
</dbReference>
<reference evidence="3" key="2">
    <citation type="submission" date="2025-08" db="UniProtKB">
        <authorList>
            <consortium name="RefSeq"/>
        </authorList>
    </citation>
    <scope>IDENTIFICATION</scope>
    <source>
        <tissue evidence="3">Leaf</tissue>
    </source>
</reference>
<reference evidence="2" key="1">
    <citation type="journal article" date="2013" name="Genome Biol.">
        <title>Reference genomes and transcriptomes of Nicotiana sylvestris and Nicotiana tomentosiformis.</title>
        <authorList>
            <person name="Sierro N."/>
            <person name="Battey J.N."/>
            <person name="Ouadi S."/>
            <person name="Bovet L."/>
            <person name="Goepfert S."/>
            <person name="Bakaher N."/>
            <person name="Peitsch M.C."/>
            <person name="Ivanov N.V."/>
        </authorList>
    </citation>
    <scope>NUCLEOTIDE SEQUENCE [LARGE SCALE GENOMIC DNA]</scope>
</reference>
<protein>
    <submittedName>
        <fullName evidence="3">QWRF motif-containing protein 8-like</fullName>
    </submittedName>
</protein>
<dbReference type="GO" id="GO:0005737">
    <property type="term" value="C:cytoplasm"/>
    <property type="evidence" value="ECO:0007669"/>
    <property type="project" value="TreeGrafter"/>
</dbReference>
<dbReference type="Pfam" id="PF04484">
    <property type="entry name" value="QWRF"/>
    <property type="match status" value="2"/>
</dbReference>
<evidence type="ECO:0000313" key="3">
    <source>
        <dbReference type="RefSeq" id="XP_009759943.1"/>
    </source>
</evidence>
<dbReference type="InterPro" id="IPR007573">
    <property type="entry name" value="QWRF"/>
</dbReference>
<evidence type="ECO:0000313" key="2">
    <source>
        <dbReference type="Proteomes" id="UP000189701"/>
    </source>
</evidence>
<dbReference type="PANTHER" id="PTHR31807">
    <property type="entry name" value="AUGMIN FAMILY MEMBER"/>
    <property type="match status" value="1"/>
</dbReference>
<dbReference type="GO" id="GO:0051225">
    <property type="term" value="P:spindle assembly"/>
    <property type="evidence" value="ECO:0007669"/>
    <property type="project" value="TreeGrafter"/>
</dbReference>
<dbReference type="STRING" id="4096.A0A1U7V0L5"/>
<dbReference type="Proteomes" id="UP000189701">
    <property type="component" value="Unplaced"/>
</dbReference>
<dbReference type="RefSeq" id="XP_009759943.1">
    <property type="nucleotide sequence ID" value="XM_009761641.1"/>
</dbReference>
<dbReference type="GO" id="GO:0005880">
    <property type="term" value="C:nuclear microtubule"/>
    <property type="evidence" value="ECO:0007669"/>
    <property type="project" value="TreeGrafter"/>
</dbReference>
<comment type="similarity">
    <text evidence="1">Belongs to the QWRF family.</text>
</comment>
<feature type="non-terminal residue" evidence="3">
    <location>
        <position position="1"/>
    </location>
</feature>
<gene>
    <name evidence="3" type="primary">LOC104212399</name>
</gene>
<keyword evidence="2" id="KW-1185">Reference proteome</keyword>
<dbReference type="AlphaFoldDB" id="A0A1U7V0L5"/>
<dbReference type="eggNOG" id="ENOG502QR63">
    <property type="taxonomic scope" value="Eukaryota"/>
</dbReference>
<sequence length="186" mass="21263">GVYFQQDAALHAQKLQAEKTLYNVWRNTSDLWAFVTKKRPALQQLKLKLKPFAVLNEKDDPVQNEDLSLDHIFCLFSSDIGNHWLVVEVCSDGKQEFHVEFHEFSSGLVQIIEHYMNLTYLDEWASIERDHTSSVSHAIQYLQACTLRLPIIGRPKGDIESVKEAVCSAVDVMQAMGSSMRTFYIA</sequence>